<name>A0A177L7H5_9BACI</name>
<feature type="domain" description="HTH cro/C1-type" evidence="2">
    <location>
        <begin position="7"/>
        <end position="61"/>
    </location>
</feature>
<keyword evidence="1 3" id="KW-0238">DNA-binding</keyword>
<dbReference type="InterPro" id="IPR050807">
    <property type="entry name" value="TransReg_Diox_bact_type"/>
</dbReference>
<organism evidence="3 4">
    <name type="scientific">Domibacillus aminovorans</name>
    <dbReference type="NCBI Taxonomy" id="29332"/>
    <lineage>
        <taxon>Bacteria</taxon>
        <taxon>Bacillati</taxon>
        <taxon>Bacillota</taxon>
        <taxon>Bacilli</taxon>
        <taxon>Bacillales</taxon>
        <taxon>Bacillaceae</taxon>
        <taxon>Domibacillus</taxon>
    </lineage>
</organism>
<dbReference type="EMBL" id="LQWY01000016">
    <property type="protein sequence ID" value="OAH61690.1"/>
    <property type="molecule type" value="Genomic_DNA"/>
</dbReference>
<comment type="caution">
    <text evidence="3">The sequence shown here is derived from an EMBL/GenBank/DDBJ whole genome shotgun (WGS) entry which is preliminary data.</text>
</comment>
<evidence type="ECO:0000259" key="2">
    <source>
        <dbReference type="PROSITE" id="PS50943"/>
    </source>
</evidence>
<dbReference type="GO" id="GO:0003677">
    <property type="term" value="F:DNA binding"/>
    <property type="evidence" value="ECO:0007669"/>
    <property type="project" value="UniProtKB-KW"/>
</dbReference>
<dbReference type="SUPFAM" id="SSF51182">
    <property type="entry name" value="RmlC-like cupins"/>
    <property type="match status" value="1"/>
</dbReference>
<dbReference type="RefSeq" id="WP_034286516.1">
    <property type="nucleotide sequence ID" value="NZ_JBCNAN010000017.1"/>
</dbReference>
<evidence type="ECO:0000256" key="1">
    <source>
        <dbReference type="ARBA" id="ARBA00023125"/>
    </source>
</evidence>
<dbReference type="GO" id="GO:0005829">
    <property type="term" value="C:cytosol"/>
    <property type="evidence" value="ECO:0007669"/>
    <property type="project" value="TreeGrafter"/>
</dbReference>
<dbReference type="PANTHER" id="PTHR46797">
    <property type="entry name" value="HTH-TYPE TRANSCRIPTIONAL REGULATOR"/>
    <property type="match status" value="1"/>
</dbReference>
<dbReference type="InterPro" id="IPR011051">
    <property type="entry name" value="RmlC_Cupin_sf"/>
</dbReference>
<dbReference type="AlphaFoldDB" id="A0A177L7H5"/>
<proteinExistence type="predicted"/>
<dbReference type="InterPro" id="IPR001387">
    <property type="entry name" value="Cro/C1-type_HTH"/>
</dbReference>
<sequence length="176" mass="19588">MEIGSKIRDIRKRKKITIAQMSEQIGLSKGFISNIENDNTSPSLNTLQAIATFLDVPLPYLLLEKKQHMKVVRKDERVYTTFNDIKIEHLTSRSGLRMMHVEVPPGASTGEAIAHEGEESHLVLKGTVLAEQGEDSIIAKEGDSFSWNASVPHFVKNIGEEEAVLLIAVHSEDSRL</sequence>
<accession>A0A177L7H5</accession>
<dbReference type="Pfam" id="PF07883">
    <property type="entry name" value="Cupin_2"/>
    <property type="match status" value="1"/>
</dbReference>
<dbReference type="Pfam" id="PF01381">
    <property type="entry name" value="HTH_3"/>
    <property type="match status" value="1"/>
</dbReference>
<dbReference type="Proteomes" id="UP000076935">
    <property type="component" value="Unassembled WGS sequence"/>
</dbReference>
<dbReference type="InterPro" id="IPR014710">
    <property type="entry name" value="RmlC-like_jellyroll"/>
</dbReference>
<dbReference type="STRING" id="29332.AWH48_09300"/>
<dbReference type="PROSITE" id="PS50943">
    <property type="entry name" value="HTH_CROC1"/>
    <property type="match status" value="1"/>
</dbReference>
<dbReference type="SUPFAM" id="SSF47413">
    <property type="entry name" value="lambda repressor-like DNA-binding domains"/>
    <property type="match status" value="1"/>
</dbReference>
<dbReference type="SMART" id="SM00530">
    <property type="entry name" value="HTH_XRE"/>
    <property type="match status" value="1"/>
</dbReference>
<protein>
    <submittedName>
        <fullName evidence="3">DNA-binding protein</fullName>
    </submittedName>
</protein>
<dbReference type="CDD" id="cd02209">
    <property type="entry name" value="cupin_XRE_C"/>
    <property type="match status" value="1"/>
</dbReference>
<reference evidence="3 4" key="1">
    <citation type="submission" date="2016-01" db="EMBL/GenBank/DDBJ databases">
        <title>Investigation of taxonomic status of Bacillus aminovorans.</title>
        <authorList>
            <person name="Verma A."/>
            <person name="Pal Y."/>
            <person name="Krishnamurthi S."/>
        </authorList>
    </citation>
    <scope>NUCLEOTIDE SEQUENCE [LARGE SCALE GENOMIC DNA]</scope>
    <source>
        <strain evidence="3 4">DSM 1314</strain>
    </source>
</reference>
<dbReference type="PANTHER" id="PTHR46797:SF2">
    <property type="entry name" value="TRANSCRIPTIONAL REGULATOR"/>
    <property type="match status" value="1"/>
</dbReference>
<dbReference type="Gene3D" id="1.10.260.40">
    <property type="entry name" value="lambda repressor-like DNA-binding domains"/>
    <property type="match status" value="1"/>
</dbReference>
<evidence type="ECO:0000313" key="3">
    <source>
        <dbReference type="EMBL" id="OAH61690.1"/>
    </source>
</evidence>
<dbReference type="CDD" id="cd00093">
    <property type="entry name" value="HTH_XRE"/>
    <property type="match status" value="1"/>
</dbReference>
<dbReference type="InterPro" id="IPR010982">
    <property type="entry name" value="Lambda_DNA-bd_dom_sf"/>
</dbReference>
<dbReference type="GO" id="GO:0003700">
    <property type="term" value="F:DNA-binding transcription factor activity"/>
    <property type="evidence" value="ECO:0007669"/>
    <property type="project" value="TreeGrafter"/>
</dbReference>
<keyword evidence="4" id="KW-1185">Reference proteome</keyword>
<evidence type="ECO:0000313" key="4">
    <source>
        <dbReference type="Proteomes" id="UP000076935"/>
    </source>
</evidence>
<dbReference type="Gene3D" id="2.60.120.10">
    <property type="entry name" value="Jelly Rolls"/>
    <property type="match status" value="1"/>
</dbReference>
<gene>
    <name evidence="3" type="ORF">AWH49_12130</name>
</gene>
<dbReference type="InterPro" id="IPR013096">
    <property type="entry name" value="Cupin_2"/>
</dbReference>